<dbReference type="AlphaFoldDB" id="A0A382H6E6"/>
<keyword evidence="1" id="KW-1133">Transmembrane helix</keyword>
<feature type="transmembrane region" description="Helical" evidence="1">
    <location>
        <begin position="87"/>
        <end position="107"/>
    </location>
</feature>
<feature type="transmembrane region" description="Helical" evidence="1">
    <location>
        <begin position="64"/>
        <end position="81"/>
    </location>
</feature>
<keyword evidence="1" id="KW-0472">Membrane</keyword>
<gene>
    <name evidence="2" type="ORF">METZ01_LOCUS235559</name>
</gene>
<keyword evidence="1" id="KW-0812">Transmembrane</keyword>
<name>A0A382H6E6_9ZZZZ</name>
<sequence>MLALSVFVFGYGEGVLALERRWVPRLIDRADELSLECNPFYRWVAPLYGMSLVGAARKEMIRSWGLVLSILGAVVLVGRLPVPWRGIIDLGVAAALTWGLVAIARAARRLRQTPN</sequence>
<reference evidence="2" key="1">
    <citation type="submission" date="2018-05" db="EMBL/GenBank/DDBJ databases">
        <authorList>
            <person name="Lanie J.A."/>
            <person name="Ng W.-L."/>
            <person name="Kazmierczak K.M."/>
            <person name="Andrzejewski T.M."/>
            <person name="Davidsen T.M."/>
            <person name="Wayne K.J."/>
            <person name="Tettelin H."/>
            <person name="Glass J.I."/>
            <person name="Rusch D."/>
            <person name="Podicherti R."/>
            <person name="Tsui H.-C.T."/>
            <person name="Winkler M.E."/>
        </authorList>
    </citation>
    <scope>NUCLEOTIDE SEQUENCE</scope>
</reference>
<proteinExistence type="predicted"/>
<dbReference type="EMBL" id="UINC01059371">
    <property type="protein sequence ID" value="SVB82705.1"/>
    <property type="molecule type" value="Genomic_DNA"/>
</dbReference>
<evidence type="ECO:0000256" key="1">
    <source>
        <dbReference type="SAM" id="Phobius"/>
    </source>
</evidence>
<organism evidence="2">
    <name type="scientific">marine metagenome</name>
    <dbReference type="NCBI Taxonomy" id="408172"/>
    <lineage>
        <taxon>unclassified sequences</taxon>
        <taxon>metagenomes</taxon>
        <taxon>ecological metagenomes</taxon>
    </lineage>
</organism>
<accession>A0A382H6E6</accession>
<evidence type="ECO:0000313" key="2">
    <source>
        <dbReference type="EMBL" id="SVB82705.1"/>
    </source>
</evidence>
<protein>
    <submittedName>
        <fullName evidence="2">Uncharacterized protein</fullName>
    </submittedName>
</protein>